<evidence type="ECO:0000313" key="9">
    <source>
        <dbReference type="Proteomes" id="UP000605253"/>
    </source>
</evidence>
<name>A0A917CM67_9GAMM</name>
<evidence type="ECO:0000256" key="5">
    <source>
        <dbReference type="ARBA" id="ARBA00023163"/>
    </source>
</evidence>
<dbReference type="Gene3D" id="1.10.10.10">
    <property type="entry name" value="Winged helix-like DNA-binding domain superfamily/Winged helix DNA-binding domain"/>
    <property type="match status" value="1"/>
</dbReference>
<evidence type="ECO:0000259" key="6">
    <source>
        <dbReference type="Pfam" id="PF04542"/>
    </source>
</evidence>
<dbReference type="InterPro" id="IPR036388">
    <property type="entry name" value="WH-like_DNA-bd_sf"/>
</dbReference>
<evidence type="ECO:0000313" key="8">
    <source>
        <dbReference type="EMBL" id="GGF90234.1"/>
    </source>
</evidence>
<dbReference type="GO" id="GO:0016987">
    <property type="term" value="F:sigma factor activity"/>
    <property type="evidence" value="ECO:0007669"/>
    <property type="project" value="UniProtKB-KW"/>
</dbReference>
<dbReference type="Pfam" id="PF04542">
    <property type="entry name" value="Sigma70_r2"/>
    <property type="match status" value="1"/>
</dbReference>
<dbReference type="AlphaFoldDB" id="A0A917CM67"/>
<accession>A0A917CM67</accession>
<evidence type="ECO:0000256" key="2">
    <source>
        <dbReference type="ARBA" id="ARBA00023015"/>
    </source>
</evidence>
<dbReference type="GO" id="GO:0006352">
    <property type="term" value="P:DNA-templated transcription initiation"/>
    <property type="evidence" value="ECO:0007669"/>
    <property type="project" value="InterPro"/>
</dbReference>
<reference evidence="8" key="1">
    <citation type="journal article" date="2014" name="Int. J. Syst. Evol. Microbiol.">
        <title>Complete genome sequence of Corynebacterium casei LMG S-19264T (=DSM 44701T), isolated from a smear-ripened cheese.</title>
        <authorList>
            <consortium name="US DOE Joint Genome Institute (JGI-PGF)"/>
            <person name="Walter F."/>
            <person name="Albersmeier A."/>
            <person name="Kalinowski J."/>
            <person name="Ruckert C."/>
        </authorList>
    </citation>
    <scope>NUCLEOTIDE SEQUENCE</scope>
    <source>
        <strain evidence="8">CGMCC 1.12181</strain>
    </source>
</reference>
<dbReference type="Pfam" id="PF08281">
    <property type="entry name" value="Sigma70_r4_2"/>
    <property type="match status" value="1"/>
</dbReference>
<keyword evidence="4" id="KW-0238">DNA-binding</keyword>
<comment type="caution">
    <text evidence="8">The sequence shown here is derived from an EMBL/GenBank/DDBJ whole genome shotgun (WGS) entry which is preliminary data.</text>
</comment>
<comment type="similarity">
    <text evidence="1">Belongs to the sigma-70 factor family. ECF subfamily.</text>
</comment>
<feature type="domain" description="RNA polymerase sigma factor 70 region 4 type 2" evidence="7">
    <location>
        <begin position="141"/>
        <end position="189"/>
    </location>
</feature>
<evidence type="ECO:0000256" key="3">
    <source>
        <dbReference type="ARBA" id="ARBA00023082"/>
    </source>
</evidence>
<gene>
    <name evidence="8" type="primary">algU</name>
    <name evidence="8" type="ORF">GCM10011365_09200</name>
</gene>
<keyword evidence="2" id="KW-0805">Transcription regulation</keyword>
<dbReference type="EMBL" id="BMEO01000003">
    <property type="protein sequence ID" value="GGF90234.1"/>
    <property type="molecule type" value="Genomic_DNA"/>
</dbReference>
<protein>
    <submittedName>
        <fullName evidence="8">RNA polymerase sigma factor</fullName>
    </submittedName>
</protein>
<dbReference type="InterPro" id="IPR013249">
    <property type="entry name" value="RNA_pol_sigma70_r4_t2"/>
</dbReference>
<dbReference type="InterPro" id="IPR014286">
    <property type="entry name" value="RNA_pol_sigma70_RpoE"/>
</dbReference>
<dbReference type="Gene3D" id="1.10.1740.10">
    <property type="match status" value="1"/>
</dbReference>
<dbReference type="InterPro" id="IPR013325">
    <property type="entry name" value="RNA_pol_sigma_r2"/>
</dbReference>
<keyword evidence="5" id="KW-0804">Transcription</keyword>
<dbReference type="FunFam" id="1.10.1740.10:FF:000001">
    <property type="entry name" value="RNA polymerase sigma factor"/>
    <property type="match status" value="1"/>
</dbReference>
<dbReference type="GO" id="GO:0003677">
    <property type="term" value="F:DNA binding"/>
    <property type="evidence" value="ECO:0007669"/>
    <property type="project" value="UniProtKB-KW"/>
</dbReference>
<evidence type="ECO:0000256" key="4">
    <source>
        <dbReference type="ARBA" id="ARBA00023125"/>
    </source>
</evidence>
<evidence type="ECO:0000259" key="7">
    <source>
        <dbReference type="Pfam" id="PF08281"/>
    </source>
</evidence>
<evidence type="ECO:0000256" key="1">
    <source>
        <dbReference type="ARBA" id="ARBA00010641"/>
    </source>
</evidence>
<dbReference type="CDD" id="cd06171">
    <property type="entry name" value="Sigma70_r4"/>
    <property type="match status" value="1"/>
</dbReference>
<dbReference type="SUPFAM" id="SSF88659">
    <property type="entry name" value="Sigma3 and sigma4 domains of RNA polymerase sigma factors"/>
    <property type="match status" value="1"/>
</dbReference>
<dbReference type="PANTHER" id="PTHR43133:SF53">
    <property type="entry name" value="ECF RNA POLYMERASE SIGMA-E FACTOR"/>
    <property type="match status" value="1"/>
</dbReference>
<proteinExistence type="inferred from homology"/>
<feature type="domain" description="RNA polymerase sigma-70 region 2" evidence="6">
    <location>
        <begin position="33"/>
        <end position="100"/>
    </location>
</feature>
<reference evidence="8" key="2">
    <citation type="submission" date="2020-09" db="EMBL/GenBank/DDBJ databases">
        <authorList>
            <person name="Sun Q."/>
            <person name="Zhou Y."/>
        </authorList>
    </citation>
    <scope>NUCLEOTIDE SEQUENCE</scope>
    <source>
        <strain evidence="8">CGMCC 1.12181</strain>
    </source>
</reference>
<keyword evidence="3" id="KW-0731">Sigma factor</keyword>
<dbReference type="NCBIfam" id="TIGR02937">
    <property type="entry name" value="sigma70-ECF"/>
    <property type="match status" value="1"/>
</dbReference>
<dbReference type="InterPro" id="IPR007627">
    <property type="entry name" value="RNA_pol_sigma70_r2"/>
</dbReference>
<dbReference type="PANTHER" id="PTHR43133">
    <property type="entry name" value="RNA POLYMERASE ECF-TYPE SIGMA FACTO"/>
    <property type="match status" value="1"/>
</dbReference>
<dbReference type="InterPro" id="IPR039425">
    <property type="entry name" value="RNA_pol_sigma-70-like"/>
</dbReference>
<organism evidence="8 9">
    <name type="scientific">Marinicella pacifica</name>
    <dbReference type="NCBI Taxonomy" id="1171543"/>
    <lineage>
        <taxon>Bacteria</taxon>
        <taxon>Pseudomonadati</taxon>
        <taxon>Pseudomonadota</taxon>
        <taxon>Gammaproteobacteria</taxon>
        <taxon>Lysobacterales</taxon>
        <taxon>Marinicellaceae</taxon>
        <taxon>Marinicella</taxon>
    </lineage>
</organism>
<sequence length="211" mass="24279">MKQDDNTKMSEKTLDAELVEQAKKGQMAAFEMLVNRYQQRVANVIAKLVKDRSEIEDVAQEVFIKVFRALPRFRGDSSFYTWVYRIAINTAKNHLVAKSRRIQNTQVDYEEAEAFSSNEAHRNLDTPDAVYARGELEQVMSKAISQLPEDLKTAIILREVDGLSYEEIAEEMACPIGTVRSRIFRARDAIDQALRPLLDREQTKQEHVRSI</sequence>
<dbReference type="RefSeq" id="WP_345258855.1">
    <property type="nucleotide sequence ID" value="NZ_BAABJF010000017.1"/>
</dbReference>
<dbReference type="InterPro" id="IPR014284">
    <property type="entry name" value="RNA_pol_sigma-70_dom"/>
</dbReference>
<dbReference type="SUPFAM" id="SSF88946">
    <property type="entry name" value="Sigma2 domain of RNA polymerase sigma factors"/>
    <property type="match status" value="1"/>
</dbReference>
<keyword evidence="9" id="KW-1185">Reference proteome</keyword>
<dbReference type="NCBIfam" id="TIGR02939">
    <property type="entry name" value="RpoE_Sigma70"/>
    <property type="match status" value="1"/>
</dbReference>
<dbReference type="InterPro" id="IPR013324">
    <property type="entry name" value="RNA_pol_sigma_r3/r4-like"/>
</dbReference>
<dbReference type="Proteomes" id="UP000605253">
    <property type="component" value="Unassembled WGS sequence"/>
</dbReference>